<dbReference type="EC" id="2.1.1.100" evidence="5"/>
<dbReference type="AlphaFoldDB" id="A0A074VFF5"/>
<dbReference type="Gene3D" id="1.20.120.1630">
    <property type="match status" value="1"/>
</dbReference>
<keyword evidence="5" id="KW-0949">S-adenosyl-L-methionine</keyword>
<dbReference type="GO" id="GO:0032259">
    <property type="term" value="P:methylation"/>
    <property type="evidence" value="ECO:0007669"/>
    <property type="project" value="UniProtKB-KW"/>
</dbReference>
<dbReference type="STRING" id="1043003.A0A074VFF5"/>
<dbReference type="GO" id="GO:0004671">
    <property type="term" value="F:protein C-terminal S-isoprenylcysteine carboxyl O-methyltransferase activity"/>
    <property type="evidence" value="ECO:0007669"/>
    <property type="project" value="UniProtKB-EC"/>
</dbReference>
<evidence type="ECO:0000256" key="1">
    <source>
        <dbReference type="ARBA" id="ARBA00004141"/>
    </source>
</evidence>
<accession>A0A074VFF5</accession>
<dbReference type="EMBL" id="KL584874">
    <property type="protein sequence ID" value="KEQ57709.1"/>
    <property type="molecule type" value="Genomic_DNA"/>
</dbReference>
<organism evidence="6 7">
    <name type="scientific">Aureobasidium melanogenum (strain CBS 110374)</name>
    <name type="common">Aureobasidium pullulans var. melanogenum</name>
    <dbReference type="NCBI Taxonomy" id="1043003"/>
    <lineage>
        <taxon>Eukaryota</taxon>
        <taxon>Fungi</taxon>
        <taxon>Dikarya</taxon>
        <taxon>Ascomycota</taxon>
        <taxon>Pezizomycotina</taxon>
        <taxon>Dothideomycetes</taxon>
        <taxon>Dothideomycetidae</taxon>
        <taxon>Dothideales</taxon>
        <taxon>Saccotheciaceae</taxon>
        <taxon>Aureobasidium</taxon>
    </lineage>
</organism>
<keyword evidence="3 5" id="KW-1133">Transmembrane helix</keyword>
<dbReference type="Pfam" id="PF04140">
    <property type="entry name" value="ICMT"/>
    <property type="match status" value="1"/>
</dbReference>
<evidence type="ECO:0000313" key="6">
    <source>
        <dbReference type="EMBL" id="KEQ57709.1"/>
    </source>
</evidence>
<dbReference type="PANTHER" id="PTHR12714:SF9">
    <property type="entry name" value="PROTEIN-S-ISOPRENYLCYSTEINE O-METHYLTRANSFERASE"/>
    <property type="match status" value="1"/>
</dbReference>
<keyword evidence="4 5" id="KW-0472">Membrane</keyword>
<name>A0A074VFF5_AURM1</name>
<dbReference type="InterPro" id="IPR007269">
    <property type="entry name" value="ICMT_MeTrfase"/>
</dbReference>
<keyword evidence="5" id="KW-0256">Endoplasmic reticulum</keyword>
<feature type="transmembrane region" description="Helical" evidence="5">
    <location>
        <begin position="137"/>
        <end position="162"/>
    </location>
</feature>
<sequence>MTHSAHLLSGIASRAFLLGILCAICSTTAVLLGIQDCQWWRLPNSSSIDIESFLLSTHAYMFAHLCALSEIHARFIIPHTIVGGALMTILGQVIRTSAMMQAGPSFNHQIESRGREDHELITTGLYSWSRHPSYIGLYLLFVGTQFMVGNKFAALFLAYVLWNLPSVEEDCLVNIFGLEYHAYTKQVSGCPFV</sequence>
<comment type="similarity">
    <text evidence="5">Belongs to the class VI-like SAM-binding methyltransferase superfamily. Isoprenylcysteine carboxyl methyltransferase family.</text>
</comment>
<evidence type="ECO:0000256" key="4">
    <source>
        <dbReference type="ARBA" id="ARBA00023136"/>
    </source>
</evidence>
<keyword evidence="7" id="KW-1185">Reference proteome</keyword>
<reference evidence="6 7" key="1">
    <citation type="journal article" date="2014" name="BMC Genomics">
        <title>Genome sequencing of four Aureobasidium pullulans varieties: biotechnological potential, stress tolerance, and description of new species.</title>
        <authorList>
            <person name="Gostin Ar C."/>
            <person name="Ohm R.A."/>
            <person name="Kogej T."/>
            <person name="Sonjak S."/>
            <person name="Turk M."/>
            <person name="Zajc J."/>
            <person name="Zalar P."/>
            <person name="Grube M."/>
            <person name="Sun H."/>
            <person name="Han J."/>
            <person name="Sharma A."/>
            <person name="Chiniquy J."/>
            <person name="Ngan C.Y."/>
            <person name="Lipzen A."/>
            <person name="Barry K."/>
            <person name="Grigoriev I.V."/>
            <person name="Gunde-Cimerman N."/>
        </authorList>
    </citation>
    <scope>NUCLEOTIDE SEQUENCE [LARGE SCALE GENOMIC DNA]</scope>
    <source>
        <strain evidence="6 7">CBS 110374</strain>
    </source>
</reference>
<comment type="catalytic activity">
    <reaction evidence="5">
        <text>[protein]-C-terminal S-[(2E,6E)-farnesyl]-L-cysteine + S-adenosyl-L-methionine = [protein]-C-terminal S-[(2E,6E)-farnesyl]-L-cysteine methyl ester + S-adenosyl-L-homocysteine</text>
        <dbReference type="Rhea" id="RHEA:21672"/>
        <dbReference type="Rhea" id="RHEA-COMP:12125"/>
        <dbReference type="Rhea" id="RHEA-COMP:12126"/>
        <dbReference type="ChEBI" id="CHEBI:57856"/>
        <dbReference type="ChEBI" id="CHEBI:59789"/>
        <dbReference type="ChEBI" id="CHEBI:90510"/>
        <dbReference type="ChEBI" id="CHEBI:90511"/>
        <dbReference type="EC" id="2.1.1.100"/>
    </reaction>
</comment>
<dbReference type="Proteomes" id="UP000030672">
    <property type="component" value="Unassembled WGS sequence"/>
</dbReference>
<dbReference type="HOGENOM" id="CLU_065200_0_0_1"/>
<dbReference type="GO" id="GO:0005789">
    <property type="term" value="C:endoplasmic reticulum membrane"/>
    <property type="evidence" value="ECO:0007669"/>
    <property type="project" value="UniProtKB-SubCell"/>
</dbReference>
<comment type="subcellular location">
    <subcellularLocation>
        <location evidence="5">Endoplasmic reticulum membrane</location>
        <topology evidence="5">Multi-pass membrane protein</topology>
    </subcellularLocation>
    <subcellularLocation>
        <location evidence="1">Membrane</location>
        <topology evidence="1">Multi-pass membrane protein</topology>
    </subcellularLocation>
</comment>
<evidence type="ECO:0000256" key="3">
    <source>
        <dbReference type="ARBA" id="ARBA00022989"/>
    </source>
</evidence>
<comment type="caution">
    <text evidence="5">Lacks conserved residue(s) required for the propagation of feature annotation.</text>
</comment>
<evidence type="ECO:0000313" key="7">
    <source>
        <dbReference type="Proteomes" id="UP000030672"/>
    </source>
</evidence>
<dbReference type="GeneID" id="63920562"/>
<feature type="transmembrane region" description="Helical" evidence="5">
    <location>
        <begin position="15"/>
        <end position="34"/>
    </location>
</feature>
<evidence type="ECO:0000256" key="5">
    <source>
        <dbReference type="RuleBase" id="RU362022"/>
    </source>
</evidence>
<keyword evidence="5" id="KW-0808">Transferase</keyword>
<dbReference type="PANTHER" id="PTHR12714">
    <property type="entry name" value="PROTEIN-S ISOPRENYLCYSTEINE O-METHYLTRANSFERASE"/>
    <property type="match status" value="1"/>
</dbReference>
<protein>
    <recommendedName>
        <fullName evidence="5">Protein-S-isoprenylcysteine O-methyltransferase</fullName>
        <ecNumber evidence="5">2.1.1.100</ecNumber>
    </recommendedName>
</protein>
<keyword evidence="5" id="KW-0489">Methyltransferase</keyword>
<evidence type="ECO:0000256" key="2">
    <source>
        <dbReference type="ARBA" id="ARBA00022692"/>
    </source>
</evidence>
<keyword evidence="2 5" id="KW-0812">Transmembrane</keyword>
<proteinExistence type="inferred from homology"/>
<dbReference type="RefSeq" id="XP_040874733.1">
    <property type="nucleotide sequence ID" value="XM_041027189.1"/>
</dbReference>
<gene>
    <name evidence="6" type="ORF">M437DRAFT_79529</name>
</gene>